<dbReference type="EMBL" id="JAQKAB010000001">
    <property type="protein sequence ID" value="MDA7025522.1"/>
    <property type="molecule type" value="Genomic_DNA"/>
</dbReference>
<evidence type="ECO:0000256" key="2">
    <source>
        <dbReference type="ARBA" id="ARBA00022845"/>
    </source>
</evidence>
<proteinExistence type="inferred from homology"/>
<organism evidence="5 6">
    <name type="scientific">Bacillus changyiensis</name>
    <dbReference type="NCBI Taxonomy" id="3004103"/>
    <lineage>
        <taxon>Bacteria</taxon>
        <taxon>Bacillati</taxon>
        <taxon>Bacillota</taxon>
        <taxon>Bacilli</taxon>
        <taxon>Bacillales</taxon>
        <taxon>Bacillaceae</taxon>
        <taxon>Bacillus</taxon>
    </lineage>
</organism>
<keyword evidence="2 4" id="KW-0810">Translation regulation</keyword>
<dbReference type="Pfam" id="PF02599">
    <property type="entry name" value="CsrA"/>
    <property type="match status" value="1"/>
</dbReference>
<evidence type="ECO:0000256" key="3">
    <source>
        <dbReference type="ARBA" id="ARBA00022884"/>
    </source>
</evidence>
<reference evidence="5 6" key="1">
    <citation type="submission" date="2023-01" db="EMBL/GenBank/DDBJ databases">
        <title>Bacillus changyiensis sp. nov., isolated from a coastal deposit.</title>
        <authorList>
            <person name="Xiao G."/>
            <person name="Lai Q."/>
            <person name="Hu Z."/>
            <person name="Shao Z."/>
        </authorList>
    </citation>
    <scope>NUCLEOTIDE SEQUENCE [LARGE SCALE GENOMIC DNA]</scope>
    <source>
        <strain evidence="5 6">CLL-7-23</strain>
    </source>
</reference>
<evidence type="ECO:0000313" key="5">
    <source>
        <dbReference type="EMBL" id="MDA7025522.1"/>
    </source>
</evidence>
<dbReference type="Proteomes" id="UP001211894">
    <property type="component" value="Unassembled WGS sequence"/>
</dbReference>
<keyword evidence="3 4" id="KW-0694">RNA-binding</keyword>
<accession>A0ABT4X2A4</accession>
<keyword evidence="6" id="KW-1185">Reference proteome</keyword>
<comment type="subunit">
    <text evidence="4">Homodimer; the beta-strands of each monomer intercalate to form a hydrophobic core, while the alpha-helices form wings that extend away from the core.</text>
</comment>
<dbReference type="InterPro" id="IPR036107">
    <property type="entry name" value="CsrA_sf"/>
</dbReference>
<name>A0ABT4X2A4_9BACI</name>
<dbReference type="PANTHER" id="PTHR34984:SF1">
    <property type="entry name" value="CARBON STORAGE REGULATOR"/>
    <property type="match status" value="1"/>
</dbReference>
<comment type="subcellular location">
    <subcellularLocation>
        <location evidence="4">Cytoplasm</location>
    </subcellularLocation>
</comment>
<keyword evidence="4" id="KW-0678">Repressor</keyword>
<gene>
    <name evidence="4 5" type="primary">csrA</name>
    <name evidence="5" type="ORF">PJ311_02720</name>
</gene>
<evidence type="ECO:0000256" key="1">
    <source>
        <dbReference type="ARBA" id="ARBA00022490"/>
    </source>
</evidence>
<keyword evidence="1 4" id="KW-0963">Cytoplasm</keyword>
<evidence type="ECO:0000256" key="4">
    <source>
        <dbReference type="HAMAP-Rule" id="MF_00167"/>
    </source>
</evidence>
<dbReference type="InterPro" id="IPR003751">
    <property type="entry name" value="CsrA"/>
</dbReference>
<comment type="caution">
    <text evidence="5">The sequence shown here is derived from an EMBL/GenBank/DDBJ whole genome shotgun (WGS) entry which is preliminary data.</text>
</comment>
<evidence type="ECO:0000313" key="6">
    <source>
        <dbReference type="Proteomes" id="UP001211894"/>
    </source>
</evidence>
<keyword evidence="4" id="KW-1005">Bacterial flagellum biogenesis</keyword>
<dbReference type="NCBIfam" id="NF002469">
    <property type="entry name" value="PRK01712.1"/>
    <property type="match status" value="1"/>
</dbReference>
<dbReference type="NCBIfam" id="TIGR00202">
    <property type="entry name" value="csrA"/>
    <property type="match status" value="1"/>
</dbReference>
<comment type="function">
    <text evidence="4">A translational regulator that binds mRNA to regulate translation initiation and/or mRNA stability. Usually binds in the 5'-UTR at or near the Shine-Dalgarno sequence preventing ribosome-binding, thus repressing translation. Its main target seems to be the major flagellin gene, while its function is anatagonized by FliW.</text>
</comment>
<dbReference type="PANTHER" id="PTHR34984">
    <property type="entry name" value="CARBON STORAGE REGULATOR"/>
    <property type="match status" value="1"/>
</dbReference>
<comment type="similarity">
    <text evidence="4">Belongs to the CsrA/RsmA family.</text>
</comment>
<protein>
    <recommendedName>
        <fullName evidence="4">Translational regulator CsrA</fullName>
    </recommendedName>
</protein>
<dbReference type="Gene3D" id="2.60.40.4380">
    <property type="entry name" value="Translational regulator CsrA"/>
    <property type="match status" value="1"/>
</dbReference>
<dbReference type="RefSeq" id="WP_271339363.1">
    <property type="nucleotide sequence ID" value="NZ_JAQKAB010000001.1"/>
</dbReference>
<sequence length="76" mass="8505">MLVLSRKLNEAIKIGDDIEVKIIAVEGDQVKIGIDAPKRIDIHRKEIYLAIQEENSRAASFSSDLLTKLSLQKGEE</sequence>
<dbReference type="SUPFAM" id="SSF117130">
    <property type="entry name" value="CsrA-like"/>
    <property type="match status" value="1"/>
</dbReference>
<dbReference type="HAMAP" id="MF_00167">
    <property type="entry name" value="CsrA"/>
    <property type="match status" value="1"/>
</dbReference>